<dbReference type="KEGG" id="daf:Desaf_3481"/>
<evidence type="ECO:0000256" key="1">
    <source>
        <dbReference type="ARBA" id="ARBA00004418"/>
    </source>
</evidence>
<dbReference type="InterPro" id="IPR015168">
    <property type="entry name" value="SsuA/THI5"/>
</dbReference>
<comment type="similarity">
    <text evidence="2">Belongs to the bacterial solute-binding protein SsuA/TauA family.</text>
</comment>
<name>F3YXI8_DESAF</name>
<dbReference type="HOGENOM" id="CLU_028871_9_0_7"/>
<protein>
    <submittedName>
        <fullName evidence="5">ABC-type transporter, periplasmic subunit family 3</fullName>
    </submittedName>
</protein>
<dbReference type="AlphaFoldDB" id="F3YXI8"/>
<gene>
    <name evidence="5" type="ORF">Desaf_3481</name>
</gene>
<dbReference type="PANTHER" id="PTHR30024:SF47">
    <property type="entry name" value="TAURINE-BINDING PERIPLASMIC PROTEIN"/>
    <property type="match status" value="1"/>
</dbReference>
<dbReference type="Gene3D" id="3.40.190.10">
    <property type="entry name" value="Periplasmic binding protein-like II"/>
    <property type="match status" value="2"/>
</dbReference>
<dbReference type="RefSeq" id="WP_014261379.1">
    <property type="nucleotide sequence ID" value="NC_016629.1"/>
</dbReference>
<evidence type="ECO:0000313" key="5">
    <source>
        <dbReference type="EMBL" id="EGJ51765.1"/>
    </source>
</evidence>
<evidence type="ECO:0000259" key="4">
    <source>
        <dbReference type="SMART" id="SM00062"/>
    </source>
</evidence>
<evidence type="ECO:0000256" key="3">
    <source>
        <dbReference type="ARBA" id="ARBA00022729"/>
    </source>
</evidence>
<organism evidence="5 6">
    <name type="scientific">Desulfocurvibacter africanus subsp. africanus str. Walvis Bay</name>
    <dbReference type="NCBI Taxonomy" id="690850"/>
    <lineage>
        <taxon>Bacteria</taxon>
        <taxon>Pseudomonadati</taxon>
        <taxon>Thermodesulfobacteriota</taxon>
        <taxon>Desulfovibrionia</taxon>
        <taxon>Desulfovibrionales</taxon>
        <taxon>Desulfovibrionaceae</taxon>
        <taxon>Desulfocurvibacter</taxon>
    </lineage>
</organism>
<dbReference type="eggNOG" id="COG0715">
    <property type="taxonomic scope" value="Bacteria"/>
</dbReference>
<dbReference type="SUPFAM" id="SSF53850">
    <property type="entry name" value="Periplasmic binding protein-like II"/>
    <property type="match status" value="1"/>
</dbReference>
<proteinExistence type="inferred from homology"/>
<dbReference type="SMART" id="SM00062">
    <property type="entry name" value="PBPb"/>
    <property type="match status" value="1"/>
</dbReference>
<comment type="subcellular location">
    <subcellularLocation>
        <location evidence="1">Periplasm</location>
    </subcellularLocation>
</comment>
<dbReference type="PANTHER" id="PTHR30024">
    <property type="entry name" value="ALIPHATIC SULFONATES-BINDING PROTEIN-RELATED"/>
    <property type="match status" value="1"/>
</dbReference>
<dbReference type="Pfam" id="PF09084">
    <property type="entry name" value="NMT1"/>
    <property type="match status" value="1"/>
</dbReference>
<keyword evidence="3" id="KW-0732">Signal</keyword>
<dbReference type="STRING" id="690850.Desaf_3481"/>
<dbReference type="Proteomes" id="UP000007844">
    <property type="component" value="Chromosome"/>
</dbReference>
<dbReference type="EMBL" id="CP003221">
    <property type="protein sequence ID" value="EGJ51765.1"/>
    <property type="molecule type" value="Genomic_DNA"/>
</dbReference>
<accession>F3YXI8</accession>
<feature type="domain" description="Solute-binding protein family 3/N-terminal" evidence="4">
    <location>
        <begin position="35"/>
        <end position="250"/>
    </location>
</feature>
<dbReference type="InterPro" id="IPR001638">
    <property type="entry name" value="Solute-binding_3/MltF_N"/>
</dbReference>
<evidence type="ECO:0000256" key="2">
    <source>
        <dbReference type="ARBA" id="ARBA00010742"/>
    </source>
</evidence>
<dbReference type="GO" id="GO:0042597">
    <property type="term" value="C:periplasmic space"/>
    <property type="evidence" value="ECO:0007669"/>
    <property type="project" value="UniProtKB-SubCell"/>
</dbReference>
<reference evidence="5 6" key="1">
    <citation type="journal article" date="2011" name="J. Bacteriol.">
        <title>Genome sequence of the mercury-methylating and pleomorphic Desulfovibrio africanus Strain Walvis Bay.</title>
        <authorList>
            <person name="Brown S.D."/>
            <person name="Wall J.D."/>
            <person name="Kucken A.M."/>
            <person name="Gilmour C.C."/>
            <person name="Podar M."/>
            <person name="Brandt C.C."/>
            <person name="Teshima H."/>
            <person name="Detter J.C."/>
            <person name="Han C.S."/>
            <person name="Land M.L."/>
            <person name="Lucas S."/>
            <person name="Han J."/>
            <person name="Pennacchio L."/>
            <person name="Nolan M."/>
            <person name="Pitluck S."/>
            <person name="Woyke T."/>
            <person name="Goodwin L."/>
            <person name="Palumbo A.V."/>
            <person name="Elias D.A."/>
        </authorList>
    </citation>
    <scope>NUCLEOTIDE SEQUENCE [LARGE SCALE GENOMIC DNA]</scope>
    <source>
        <strain evidence="5 6">Walvis Bay</strain>
    </source>
</reference>
<sequence length="330" mass="35684" precursor="true">MNRKYTIPLLALGVGLIAAVAAWLAPGLRPMPIGLLLVGTPPESYSGLIAVAQAKGYFEDNGLKIALRPYAIGHTALAALSNKELDVALASDFTLATAAVNGKPYRIVASTALADVSKLVARGDRGIDEPSDLRGKRIAYERDTVLEQHLATFLQLNGIELHEVEEVDLDSGYLAEALAEGSVDAAVLRGVVRQDALDRLGANAREWPAQGGVEFYWVLAARPETLQEKPAEVRSFLRALLRAEQFLVDNEAEARRIIADWTLGSKSPLPAVDEVWFEIALEQALVLSLEQGAAWRLRGHGGSDRAPNFLEYIDPAPLLDVAPPTVTLLR</sequence>
<keyword evidence="6" id="KW-1185">Reference proteome</keyword>
<evidence type="ECO:0000313" key="6">
    <source>
        <dbReference type="Proteomes" id="UP000007844"/>
    </source>
</evidence>